<dbReference type="EMBL" id="CM045758">
    <property type="protein sequence ID" value="KAI8032921.1"/>
    <property type="molecule type" value="Genomic_DNA"/>
</dbReference>
<evidence type="ECO:0000313" key="1">
    <source>
        <dbReference type="EMBL" id="KAI8032921.1"/>
    </source>
</evidence>
<dbReference type="Proteomes" id="UP001060215">
    <property type="component" value="Chromosome 1"/>
</dbReference>
<comment type="caution">
    <text evidence="1">The sequence shown here is derived from an EMBL/GenBank/DDBJ whole genome shotgun (WGS) entry which is preliminary data.</text>
</comment>
<name>A0ACC0J6V3_9ERIC</name>
<evidence type="ECO:0000313" key="2">
    <source>
        <dbReference type="Proteomes" id="UP001060215"/>
    </source>
</evidence>
<protein>
    <submittedName>
        <fullName evidence="1">Uncharacterized protein</fullName>
    </submittedName>
</protein>
<gene>
    <name evidence="1" type="ORF">LOK49_LG01G02681</name>
</gene>
<keyword evidence="2" id="KW-1185">Reference proteome</keyword>
<proteinExistence type="predicted"/>
<accession>A0ACC0J6V3</accession>
<organism evidence="1 2">
    <name type="scientific">Camellia lanceoleosa</name>
    <dbReference type="NCBI Taxonomy" id="1840588"/>
    <lineage>
        <taxon>Eukaryota</taxon>
        <taxon>Viridiplantae</taxon>
        <taxon>Streptophyta</taxon>
        <taxon>Embryophyta</taxon>
        <taxon>Tracheophyta</taxon>
        <taxon>Spermatophyta</taxon>
        <taxon>Magnoliopsida</taxon>
        <taxon>eudicotyledons</taxon>
        <taxon>Gunneridae</taxon>
        <taxon>Pentapetalae</taxon>
        <taxon>asterids</taxon>
        <taxon>Ericales</taxon>
        <taxon>Theaceae</taxon>
        <taxon>Camellia</taxon>
    </lineage>
</organism>
<sequence length="231" mass="25402">MASRAIVRRRQLLSDYLNVSICSVQSFQNLGHGQSRKCLDSSGLSPSANNLSQGLYGMKDEGAILVVNDDLLNLSALGLLRRRCYGITTSVCAMGRSQFISTTGDRLMPQSILYSFTFAAHQPDLGSDNEDNEDLVAKKRKEASPEECDQAVEGLSTAKAKAKAKGLQESQKGSKSVLQRVWATILGIGPTLRAIASMSRKDWAKKLTHWKDEIVSTLQHYWLVLSYCGLM</sequence>
<reference evidence="1 2" key="1">
    <citation type="journal article" date="2022" name="Plant J.">
        <title>Chromosome-level genome of Camellia lanceoleosa provides a valuable resource for understanding genome evolution and self-incompatibility.</title>
        <authorList>
            <person name="Gong W."/>
            <person name="Xiao S."/>
            <person name="Wang L."/>
            <person name="Liao Z."/>
            <person name="Chang Y."/>
            <person name="Mo W."/>
            <person name="Hu G."/>
            <person name="Li W."/>
            <person name="Zhao G."/>
            <person name="Zhu H."/>
            <person name="Hu X."/>
            <person name="Ji K."/>
            <person name="Xiang X."/>
            <person name="Song Q."/>
            <person name="Yuan D."/>
            <person name="Jin S."/>
            <person name="Zhang L."/>
        </authorList>
    </citation>
    <scope>NUCLEOTIDE SEQUENCE [LARGE SCALE GENOMIC DNA]</scope>
    <source>
        <strain evidence="1">SQ_2022a</strain>
    </source>
</reference>